<dbReference type="PANTHER" id="PTHR33471">
    <property type="entry name" value="ATP-DEPENDENT ZINC METALLOPROTEASE-RELATED"/>
    <property type="match status" value="1"/>
</dbReference>
<name>A0AAV9IRP7_CYACA</name>
<gene>
    <name evidence="2" type="ORF">CDCA_CDCA03G0953</name>
</gene>
<dbReference type="InterPro" id="IPR037219">
    <property type="entry name" value="Peptidase_M41-like"/>
</dbReference>
<keyword evidence="1" id="KW-0812">Transmembrane</keyword>
<keyword evidence="1" id="KW-0472">Membrane</keyword>
<dbReference type="GO" id="GO:0004222">
    <property type="term" value="F:metalloendopeptidase activity"/>
    <property type="evidence" value="ECO:0007669"/>
    <property type="project" value="InterPro"/>
</dbReference>
<keyword evidence="3" id="KW-1185">Reference proteome</keyword>
<dbReference type="GO" id="GO:0006508">
    <property type="term" value="P:proteolysis"/>
    <property type="evidence" value="ECO:0007669"/>
    <property type="project" value="InterPro"/>
</dbReference>
<dbReference type="Proteomes" id="UP001301350">
    <property type="component" value="Unassembled WGS sequence"/>
</dbReference>
<evidence type="ECO:0000313" key="3">
    <source>
        <dbReference type="Proteomes" id="UP001301350"/>
    </source>
</evidence>
<feature type="transmembrane region" description="Helical" evidence="1">
    <location>
        <begin position="134"/>
        <end position="153"/>
    </location>
</feature>
<dbReference type="SUPFAM" id="SSF140990">
    <property type="entry name" value="FtsH protease domain-like"/>
    <property type="match status" value="1"/>
</dbReference>
<keyword evidence="1" id="KW-1133">Transmembrane helix</keyword>
<proteinExistence type="predicted"/>
<comment type="caution">
    <text evidence="2">The sequence shown here is derived from an EMBL/GenBank/DDBJ whole genome shotgun (WGS) entry which is preliminary data.</text>
</comment>
<evidence type="ECO:0008006" key="4">
    <source>
        <dbReference type="Google" id="ProtNLM"/>
    </source>
</evidence>
<dbReference type="GO" id="GO:0005524">
    <property type="term" value="F:ATP binding"/>
    <property type="evidence" value="ECO:0007669"/>
    <property type="project" value="InterPro"/>
</dbReference>
<dbReference type="Gene3D" id="1.20.58.760">
    <property type="entry name" value="Peptidase M41"/>
    <property type="match status" value="1"/>
</dbReference>
<dbReference type="EMBL" id="JANCYW010000003">
    <property type="protein sequence ID" value="KAK4534928.1"/>
    <property type="molecule type" value="Genomic_DNA"/>
</dbReference>
<evidence type="ECO:0000256" key="1">
    <source>
        <dbReference type="SAM" id="Phobius"/>
    </source>
</evidence>
<sequence>MSLRIGWSFIAPGVLGRHWRPTGKFTTTTTTTGSFNVRGAPPLRQVPSRAALRCSLGTRQRPELLLPLRVVGMWELEREMAGRDVDWSSLATDRGSDLTETVFGAVIGAFVLLWMVPTLIAATNGTDASTSQNGLAGLALLALSGWAVDTFGFNSALQRVVVDNFLTDKRRVALHEAGHAVVAHLLGCPVESYTMRRAGALLGGRNAVQVRIDPLRAAADGTSVDEKVAVVAMAGVAAELLLYGDAYGGMEDVRELQARFRKRRPLLAGNPDASFRWALLAALQICARYRNDVERVADAMQRGVQIEECLAGIPAGAP</sequence>
<reference evidence="2 3" key="1">
    <citation type="submission" date="2022-07" db="EMBL/GenBank/DDBJ databases">
        <title>Genome-wide signatures of adaptation to extreme environments.</title>
        <authorList>
            <person name="Cho C.H."/>
            <person name="Yoon H.S."/>
        </authorList>
    </citation>
    <scope>NUCLEOTIDE SEQUENCE [LARGE SCALE GENOMIC DNA]</scope>
    <source>
        <strain evidence="2 3">DBV 063 E5</strain>
    </source>
</reference>
<feature type="transmembrane region" description="Helical" evidence="1">
    <location>
        <begin position="102"/>
        <end position="122"/>
    </location>
</feature>
<dbReference type="PANTHER" id="PTHR33471:SF7">
    <property type="entry name" value="ATP-DEPENDENT ZINC METALLOPROTEASE-RELATED"/>
    <property type="match status" value="1"/>
</dbReference>
<protein>
    <recommendedName>
        <fullName evidence="4">Peptidase M41 domain-containing protein</fullName>
    </recommendedName>
</protein>
<dbReference type="AlphaFoldDB" id="A0AAV9IRP7"/>
<evidence type="ECO:0000313" key="2">
    <source>
        <dbReference type="EMBL" id="KAK4534928.1"/>
    </source>
</evidence>
<dbReference type="GO" id="GO:0004176">
    <property type="term" value="F:ATP-dependent peptidase activity"/>
    <property type="evidence" value="ECO:0007669"/>
    <property type="project" value="InterPro"/>
</dbReference>
<organism evidence="2 3">
    <name type="scientific">Cyanidium caldarium</name>
    <name type="common">Red alga</name>
    <dbReference type="NCBI Taxonomy" id="2771"/>
    <lineage>
        <taxon>Eukaryota</taxon>
        <taxon>Rhodophyta</taxon>
        <taxon>Bangiophyceae</taxon>
        <taxon>Cyanidiales</taxon>
        <taxon>Cyanidiaceae</taxon>
        <taxon>Cyanidium</taxon>
    </lineage>
</organism>
<accession>A0AAV9IRP7</accession>